<dbReference type="EMBL" id="CP095061">
    <property type="protein sequence ID" value="UOQ65855.1"/>
    <property type="molecule type" value="Genomic_DNA"/>
</dbReference>
<gene>
    <name evidence="1" type="ORF">MUN86_20395</name>
</gene>
<organism evidence="1 2">
    <name type="scientific">Hymenobacter volaticus</name>
    <dbReference type="NCBI Taxonomy" id="2932254"/>
    <lineage>
        <taxon>Bacteria</taxon>
        <taxon>Pseudomonadati</taxon>
        <taxon>Bacteroidota</taxon>
        <taxon>Cytophagia</taxon>
        <taxon>Cytophagales</taxon>
        <taxon>Hymenobacteraceae</taxon>
        <taxon>Hymenobacter</taxon>
    </lineage>
</organism>
<sequence>MKLIYTQPNYKIFNSIRALKSHRQKARHKKWKKNKNRKANGKTREQIRLENKLNRNPFTKIAAPIDISLKRSTDDFIKFINKIRYTYQYKKSTHIDFSSVEFIDKDSVVVIVAALVQHIAGKVILKITRPKNKDINNILIETGLYKKLDDKYIEANYYRIRLNKNTETLSHRKVDFSIAERIVVEASKYVWGEPKRCPGLYKVLIELMHNTHNHANKKVRGQQNWWLSIIEDNENKVVKFSFVDFGLGIIRNLDNKKQGEKFYNWRKILQELVLTKVGTVYGRDVFMFGFIYSAFEPEYLRLLLEGSLHKEEKRQKSKNKNDMRRTSTNLYYRGKGLPTLKQTLDRNHIKKLFGITNNVRADIDNNLYEYVNEDFSGTFFSWELDADCFNLPINFIEGDDEQ</sequence>
<accession>A0ABY4G4Z3</accession>
<evidence type="ECO:0008006" key="3">
    <source>
        <dbReference type="Google" id="ProtNLM"/>
    </source>
</evidence>
<evidence type="ECO:0000313" key="2">
    <source>
        <dbReference type="Proteomes" id="UP000830401"/>
    </source>
</evidence>
<proteinExistence type="predicted"/>
<name>A0ABY4G4Z3_9BACT</name>
<protein>
    <recommendedName>
        <fullName evidence="3">ATP-binding protein</fullName>
    </recommendedName>
</protein>
<dbReference type="RefSeq" id="WP_245119836.1">
    <property type="nucleotide sequence ID" value="NZ_CP095061.1"/>
</dbReference>
<keyword evidence="2" id="KW-1185">Reference proteome</keyword>
<evidence type="ECO:0000313" key="1">
    <source>
        <dbReference type="EMBL" id="UOQ65855.1"/>
    </source>
</evidence>
<dbReference type="Proteomes" id="UP000830401">
    <property type="component" value="Chromosome"/>
</dbReference>
<reference evidence="1" key="1">
    <citation type="submission" date="2022-04" db="EMBL/GenBank/DDBJ databases">
        <title>Hymenobacter sp. isolated from the air.</title>
        <authorList>
            <person name="Won M."/>
            <person name="Lee C.-M."/>
            <person name="Woen H.-Y."/>
            <person name="Kwon S.-W."/>
        </authorList>
    </citation>
    <scope>NUCLEOTIDE SEQUENCE</scope>
    <source>
        <strain evidence="1">5420S-77</strain>
    </source>
</reference>